<keyword evidence="1" id="KW-0732">Signal</keyword>
<gene>
    <name evidence="2" type="ORF">GGR46_001224</name>
</gene>
<proteinExistence type="predicted"/>
<sequence length="240" mass="25556">MKHIMGLAMGAALLGGGPAQAQVVDGWGWTIVTPSIARTDILGMHLADLEKRRGRTATRTAAPRARPASVPVSAFAYKPSIAVRKASLDAMLVKARKGDPAGARSLELLMEQGDIIERMGQLLAPVKLRTDNLADAYALWWIVMWNAAQGKSGNPDPVVCTAVRNQVVALLPGQAKLDDADKQRLAEGLLLQALLVEAAIDQAKMPSERAQVAALVRRTVAPMGMDFSAMTLTAKGFVAQ</sequence>
<evidence type="ECO:0000313" key="2">
    <source>
        <dbReference type="EMBL" id="MBB4097691.1"/>
    </source>
</evidence>
<organism evidence="2 3">
    <name type="scientific">Sphingomonas kyeonggiensis</name>
    <dbReference type="NCBI Taxonomy" id="1268553"/>
    <lineage>
        <taxon>Bacteria</taxon>
        <taxon>Pseudomonadati</taxon>
        <taxon>Pseudomonadota</taxon>
        <taxon>Alphaproteobacteria</taxon>
        <taxon>Sphingomonadales</taxon>
        <taxon>Sphingomonadaceae</taxon>
        <taxon>Sphingomonas</taxon>
    </lineage>
</organism>
<dbReference type="Proteomes" id="UP000557392">
    <property type="component" value="Unassembled WGS sequence"/>
</dbReference>
<comment type="caution">
    <text evidence="2">The sequence shown here is derived from an EMBL/GenBank/DDBJ whole genome shotgun (WGS) entry which is preliminary data.</text>
</comment>
<feature type="signal peptide" evidence="1">
    <location>
        <begin position="1"/>
        <end position="21"/>
    </location>
</feature>
<dbReference type="InterPro" id="IPR046505">
    <property type="entry name" value="DUF6683"/>
</dbReference>
<keyword evidence="3" id="KW-1185">Reference proteome</keyword>
<evidence type="ECO:0000256" key="1">
    <source>
        <dbReference type="SAM" id="SignalP"/>
    </source>
</evidence>
<feature type="chain" id="PRO_5031266095" evidence="1">
    <location>
        <begin position="22"/>
        <end position="240"/>
    </location>
</feature>
<evidence type="ECO:0000313" key="3">
    <source>
        <dbReference type="Proteomes" id="UP000557392"/>
    </source>
</evidence>
<protein>
    <submittedName>
        <fullName evidence="2">Uncharacterized protein</fullName>
    </submittedName>
</protein>
<accession>A0A7W6JQJ3</accession>
<dbReference type="EMBL" id="JACIEH010000001">
    <property type="protein sequence ID" value="MBB4097691.1"/>
    <property type="molecule type" value="Genomic_DNA"/>
</dbReference>
<dbReference type="Pfam" id="PF20388">
    <property type="entry name" value="DUF6683"/>
    <property type="match status" value="1"/>
</dbReference>
<name>A0A7W6JQJ3_9SPHN</name>
<dbReference type="RefSeq" id="WP_183995536.1">
    <property type="nucleotide sequence ID" value="NZ_JACIEH010000001.1"/>
</dbReference>
<reference evidence="2 3" key="1">
    <citation type="submission" date="2020-08" db="EMBL/GenBank/DDBJ databases">
        <title>Genomic Encyclopedia of Type Strains, Phase IV (KMG-IV): sequencing the most valuable type-strain genomes for metagenomic binning, comparative biology and taxonomic classification.</title>
        <authorList>
            <person name="Goeker M."/>
        </authorList>
    </citation>
    <scope>NUCLEOTIDE SEQUENCE [LARGE SCALE GENOMIC DNA]</scope>
    <source>
        <strain evidence="2 3">DSM 101806</strain>
    </source>
</reference>
<dbReference type="AlphaFoldDB" id="A0A7W6JQJ3"/>